<feature type="region of interest" description="Disordered" evidence="5">
    <location>
        <begin position="122"/>
        <end position="144"/>
    </location>
</feature>
<dbReference type="GO" id="GO:0005634">
    <property type="term" value="C:nucleus"/>
    <property type="evidence" value="ECO:0007669"/>
    <property type="project" value="TreeGrafter"/>
</dbReference>
<feature type="domain" description="MCM C-terminal AAA(+) ATPase" evidence="6">
    <location>
        <begin position="1"/>
        <end position="117"/>
    </location>
</feature>
<dbReference type="InterPro" id="IPR041562">
    <property type="entry name" value="MCM_lid"/>
</dbReference>
<dbReference type="AlphaFoldDB" id="A0A5J4U383"/>
<keyword evidence="2 4" id="KW-0067">ATP-binding</keyword>
<comment type="similarity">
    <text evidence="4">Belongs to the MCM family.</text>
</comment>
<dbReference type="PANTHER" id="PTHR11630:SF42">
    <property type="entry name" value="DNA REPLICATION LICENSING FACTOR MCM5"/>
    <property type="match status" value="1"/>
</dbReference>
<proteinExistence type="inferred from homology"/>
<dbReference type="PROSITE" id="PS50051">
    <property type="entry name" value="MCM_2"/>
    <property type="match status" value="1"/>
</dbReference>
<evidence type="ECO:0000256" key="3">
    <source>
        <dbReference type="ARBA" id="ARBA00023125"/>
    </source>
</evidence>
<organism evidence="7 8">
    <name type="scientific">Streblomastix strix</name>
    <dbReference type="NCBI Taxonomy" id="222440"/>
    <lineage>
        <taxon>Eukaryota</taxon>
        <taxon>Metamonada</taxon>
        <taxon>Preaxostyla</taxon>
        <taxon>Oxymonadida</taxon>
        <taxon>Streblomastigidae</taxon>
        <taxon>Streblomastix</taxon>
    </lineage>
</organism>
<evidence type="ECO:0000256" key="5">
    <source>
        <dbReference type="SAM" id="MobiDB-lite"/>
    </source>
</evidence>
<dbReference type="PANTHER" id="PTHR11630">
    <property type="entry name" value="DNA REPLICATION LICENSING FACTOR MCM FAMILY MEMBER"/>
    <property type="match status" value="1"/>
</dbReference>
<dbReference type="OrthoDB" id="10036721at2759"/>
<dbReference type="Pfam" id="PF00493">
    <property type="entry name" value="MCM"/>
    <property type="match status" value="2"/>
</dbReference>
<keyword evidence="1 4" id="KW-0547">Nucleotide-binding</keyword>
<evidence type="ECO:0000313" key="8">
    <source>
        <dbReference type="Proteomes" id="UP000324800"/>
    </source>
</evidence>
<dbReference type="InterPro" id="IPR031327">
    <property type="entry name" value="MCM"/>
</dbReference>
<feature type="non-terminal residue" evidence="7">
    <location>
        <position position="1"/>
    </location>
</feature>
<dbReference type="GO" id="GO:0006270">
    <property type="term" value="P:DNA replication initiation"/>
    <property type="evidence" value="ECO:0007669"/>
    <property type="project" value="TreeGrafter"/>
</dbReference>
<comment type="caution">
    <text evidence="7">The sequence shown here is derived from an EMBL/GenBank/DDBJ whole genome shotgun (WGS) entry which is preliminary data.</text>
</comment>
<dbReference type="PRINTS" id="PR01657">
    <property type="entry name" value="MCMFAMILY"/>
</dbReference>
<dbReference type="InterPro" id="IPR027417">
    <property type="entry name" value="P-loop_NTPase"/>
</dbReference>
<dbReference type="GO" id="GO:0042555">
    <property type="term" value="C:MCM complex"/>
    <property type="evidence" value="ECO:0007669"/>
    <property type="project" value="TreeGrafter"/>
</dbReference>
<dbReference type="GO" id="GO:0000727">
    <property type="term" value="P:double-strand break repair via break-induced replication"/>
    <property type="evidence" value="ECO:0007669"/>
    <property type="project" value="TreeGrafter"/>
</dbReference>
<evidence type="ECO:0000313" key="7">
    <source>
        <dbReference type="EMBL" id="KAA6364748.1"/>
    </source>
</evidence>
<dbReference type="GO" id="GO:0017116">
    <property type="term" value="F:single-stranded DNA helicase activity"/>
    <property type="evidence" value="ECO:0007669"/>
    <property type="project" value="TreeGrafter"/>
</dbReference>
<sequence length="341" mass="38517">VCIDEFDKMNAEDRVAIHEAMEQQTISIAKAGITTMLNSRCAVLAAANPLFGTFSDISTQQQRSQYQGRDRNQGNEEQVSLAENIDFQTTILSRFDLIFLIRDVVDAEQDKKIAQRVYELHGTGPITSSSNQNERRRNEVEEREQEKTIHMDLLKKYIAHCRRSYHPVLTEEAISLLLNEYVDMRERYREGSDGPGVRANKRIPITVRQLEACVRISEAFARMSMRHQVTPADVREAMSLFRQATGEGAGINRQQAFVPTQIAELLQNAILSKIKLNTTVAKSTIERDIINEIQASAGDGEGGPKSREESLRYLNLVLASLVGKGVLHEVDRGLKYQRQNV</sequence>
<protein>
    <submittedName>
        <fullName evidence="7">Putative DNA replication licensing factor MCM5</fullName>
    </submittedName>
</protein>
<accession>A0A5J4U383</accession>
<dbReference type="SUPFAM" id="SSF52540">
    <property type="entry name" value="P-loop containing nucleoside triphosphate hydrolases"/>
    <property type="match status" value="1"/>
</dbReference>
<dbReference type="GO" id="GO:0005524">
    <property type="term" value="F:ATP binding"/>
    <property type="evidence" value="ECO:0007669"/>
    <property type="project" value="UniProtKB-KW"/>
</dbReference>
<dbReference type="Gene3D" id="3.40.50.300">
    <property type="entry name" value="P-loop containing nucleotide triphosphate hydrolases"/>
    <property type="match status" value="1"/>
</dbReference>
<dbReference type="InterPro" id="IPR001208">
    <property type="entry name" value="MCM_dom"/>
</dbReference>
<dbReference type="GO" id="GO:0003697">
    <property type="term" value="F:single-stranded DNA binding"/>
    <property type="evidence" value="ECO:0007669"/>
    <property type="project" value="TreeGrafter"/>
</dbReference>
<dbReference type="GO" id="GO:0043138">
    <property type="term" value="F:3'-5' DNA helicase activity"/>
    <property type="evidence" value="ECO:0007669"/>
    <property type="project" value="TreeGrafter"/>
</dbReference>
<keyword evidence="3 4" id="KW-0238">DNA-binding</keyword>
<evidence type="ECO:0000259" key="6">
    <source>
        <dbReference type="PROSITE" id="PS50051"/>
    </source>
</evidence>
<gene>
    <name evidence="7" type="ORF">EZS28_039725</name>
</gene>
<dbReference type="Pfam" id="PF17855">
    <property type="entry name" value="MCM_lid"/>
    <property type="match status" value="1"/>
</dbReference>
<reference evidence="7 8" key="1">
    <citation type="submission" date="2019-03" db="EMBL/GenBank/DDBJ databases">
        <title>Single cell metagenomics reveals metabolic interactions within the superorganism composed of flagellate Streblomastix strix and complex community of Bacteroidetes bacteria on its surface.</title>
        <authorList>
            <person name="Treitli S.C."/>
            <person name="Kolisko M."/>
            <person name="Husnik F."/>
            <person name="Keeling P."/>
            <person name="Hampl V."/>
        </authorList>
    </citation>
    <scope>NUCLEOTIDE SEQUENCE [LARGE SCALE GENOMIC DNA]</scope>
    <source>
        <strain evidence="7">ST1C</strain>
    </source>
</reference>
<dbReference type="SMART" id="SM00350">
    <property type="entry name" value="MCM"/>
    <property type="match status" value="1"/>
</dbReference>
<evidence type="ECO:0000256" key="2">
    <source>
        <dbReference type="ARBA" id="ARBA00022840"/>
    </source>
</evidence>
<name>A0A5J4U383_9EUKA</name>
<dbReference type="Proteomes" id="UP000324800">
    <property type="component" value="Unassembled WGS sequence"/>
</dbReference>
<evidence type="ECO:0000256" key="1">
    <source>
        <dbReference type="ARBA" id="ARBA00022741"/>
    </source>
</evidence>
<feature type="compositionally biased region" description="Basic and acidic residues" evidence="5">
    <location>
        <begin position="133"/>
        <end position="144"/>
    </location>
</feature>
<dbReference type="EMBL" id="SNRW01021263">
    <property type="protein sequence ID" value="KAA6364748.1"/>
    <property type="molecule type" value="Genomic_DNA"/>
</dbReference>
<evidence type="ECO:0000256" key="4">
    <source>
        <dbReference type="RuleBase" id="RU004070"/>
    </source>
</evidence>